<comment type="caution">
    <text evidence="6">The sequence shown here is derived from an EMBL/GenBank/DDBJ whole genome shotgun (WGS) entry which is preliminary data.</text>
</comment>
<organism evidence="6 7">
    <name type="scientific">Acer yangbiense</name>
    <dbReference type="NCBI Taxonomy" id="1000413"/>
    <lineage>
        <taxon>Eukaryota</taxon>
        <taxon>Viridiplantae</taxon>
        <taxon>Streptophyta</taxon>
        <taxon>Embryophyta</taxon>
        <taxon>Tracheophyta</taxon>
        <taxon>Spermatophyta</taxon>
        <taxon>Magnoliopsida</taxon>
        <taxon>eudicotyledons</taxon>
        <taxon>Gunneridae</taxon>
        <taxon>Pentapetalae</taxon>
        <taxon>rosids</taxon>
        <taxon>malvids</taxon>
        <taxon>Sapindales</taxon>
        <taxon>Sapindaceae</taxon>
        <taxon>Hippocastanoideae</taxon>
        <taxon>Acereae</taxon>
        <taxon>Acer</taxon>
    </lineage>
</organism>
<dbReference type="InterPro" id="IPR050715">
    <property type="entry name" value="LRR-SigEffector_domain"/>
</dbReference>
<accession>A0A5C7I6R2</accession>
<dbReference type="AlphaFoldDB" id="A0A5C7I6R2"/>
<dbReference type="Gene3D" id="3.30.160.60">
    <property type="entry name" value="Classic Zinc Finger"/>
    <property type="match status" value="1"/>
</dbReference>
<dbReference type="FunFam" id="3.30.160.60:FF:002205">
    <property type="entry name" value="Zinc finger transcription factor YY1"/>
    <property type="match status" value="1"/>
</dbReference>
<dbReference type="InterPro" id="IPR032675">
    <property type="entry name" value="LRR_dom_sf"/>
</dbReference>
<dbReference type="SUPFAM" id="SSF57667">
    <property type="entry name" value="beta-beta-alpha zinc fingers"/>
    <property type="match status" value="1"/>
</dbReference>
<keyword evidence="3" id="KW-0863">Zinc-finger</keyword>
<evidence type="ECO:0000256" key="2">
    <source>
        <dbReference type="ARBA" id="ARBA00022737"/>
    </source>
</evidence>
<keyword evidence="3" id="KW-0862">Zinc</keyword>
<dbReference type="GO" id="GO:0008270">
    <property type="term" value="F:zinc ion binding"/>
    <property type="evidence" value="ECO:0007669"/>
    <property type="project" value="UniProtKB-KW"/>
</dbReference>
<evidence type="ECO:0000259" key="5">
    <source>
        <dbReference type="PROSITE" id="PS50157"/>
    </source>
</evidence>
<dbReference type="SUPFAM" id="SSF52058">
    <property type="entry name" value="L domain-like"/>
    <property type="match status" value="1"/>
</dbReference>
<evidence type="ECO:0000313" key="6">
    <source>
        <dbReference type="EMBL" id="TXG64970.1"/>
    </source>
</evidence>
<dbReference type="PANTHER" id="PTHR45752">
    <property type="entry name" value="LEUCINE-RICH REPEAT-CONTAINING"/>
    <property type="match status" value="1"/>
</dbReference>
<dbReference type="PANTHER" id="PTHR45752:SF194">
    <property type="entry name" value="NB-ARC DOMAIN-CONTAINING PROTEIN"/>
    <property type="match status" value="1"/>
</dbReference>
<dbReference type="Pfam" id="PF20160">
    <property type="entry name" value="C-JID"/>
    <property type="match status" value="1"/>
</dbReference>
<sequence>MIVRSCIALVDNLESLQGTNAVESISLDLSQINELHLNSDAFMRMQRLRFLKFYSSHYYKGKKENDKVQLREILEELPDELRYLHWHRYPLRSLPSKFNPENLVDLQMHHSNVEHLWNENQYNLEKLRRIDLSHSQHLTEIPNLSGASNLQTIVLNGCARITKFPKISWNIKDLNLSQTIIEEVPSAAIECLNQLVALFPDISASVINLHLGETAVEEVPSSIERLTKLSYLSVKKCTRLRRVSDSIFKLKSLTDVYLSGCSKLDDLPEVLETEGNLRGLYLDRTAIESLPNNICNLKSLSSLDLSGCFRVDKMLEDLPLSSSSGLSSLIQLNLSKCNLSTLPSALSCLSFLASLDVSGNNFESLSLEPFPCLEHLNISHCKGLQSVHEFPFPSRLLDLQAHHCISLETVPTSDVVYTGNWNSHHSFIYYNCLKLDANARGNIDGYSVSFCFPGNEIPEWFSHQHRGSAVVIKLPLHWCSTKFLGFAFCVVAAFEDCEYFNLCFNCKCYFLTKDGEVYEIVCDLKGMKLDGRLGFQESDHVFLLYAHGLSTVFQRDDGEHNLSIYSSGQEALFEFSAVDKDLQPIPNCKIKKCGVHLLYLEEETTQICGDDSLNEAALSGAELNGTTEVPKYAKPPERIIKTQKPPSAVYGSASSDRPYACPYEGCEKAYIHEYKLKLHLKREHPGHTPDEVAENATPNADNEMDEGSDQDVYVGKCSNSKSQKQSRPKPKLKMPPSKVTRHKGSTPSSATLGVEKTMTYQRRSLRGRR</sequence>
<dbReference type="Gene3D" id="3.80.10.10">
    <property type="entry name" value="Ribonuclease Inhibitor"/>
    <property type="match status" value="2"/>
</dbReference>
<dbReference type="InterPro" id="IPR013087">
    <property type="entry name" value="Znf_C2H2_type"/>
</dbReference>
<dbReference type="PROSITE" id="PS00028">
    <property type="entry name" value="ZINC_FINGER_C2H2_1"/>
    <property type="match status" value="1"/>
</dbReference>
<evidence type="ECO:0000313" key="7">
    <source>
        <dbReference type="Proteomes" id="UP000323000"/>
    </source>
</evidence>
<evidence type="ECO:0000256" key="1">
    <source>
        <dbReference type="ARBA" id="ARBA00022614"/>
    </source>
</evidence>
<dbReference type="SMART" id="SM00369">
    <property type="entry name" value="LRR_TYP"/>
    <property type="match status" value="4"/>
</dbReference>
<feature type="region of interest" description="Disordered" evidence="4">
    <location>
        <begin position="684"/>
        <end position="769"/>
    </location>
</feature>
<dbReference type="EMBL" id="VAHF01000004">
    <property type="protein sequence ID" value="TXG64970.1"/>
    <property type="molecule type" value="Genomic_DNA"/>
</dbReference>
<evidence type="ECO:0000256" key="3">
    <source>
        <dbReference type="PROSITE-ProRule" id="PRU00042"/>
    </source>
</evidence>
<protein>
    <recommendedName>
        <fullName evidence="5">C2H2-type domain-containing protein</fullName>
    </recommendedName>
</protein>
<gene>
    <name evidence="6" type="ORF">EZV62_011964</name>
</gene>
<dbReference type="OrthoDB" id="3437960at2759"/>
<proteinExistence type="predicted"/>
<dbReference type="PROSITE" id="PS50157">
    <property type="entry name" value="ZINC_FINGER_C2H2_2"/>
    <property type="match status" value="1"/>
</dbReference>
<feature type="domain" description="C2H2-type" evidence="5">
    <location>
        <begin position="659"/>
        <end position="689"/>
    </location>
</feature>
<keyword evidence="3" id="KW-0479">Metal-binding</keyword>
<dbReference type="InterPro" id="IPR003591">
    <property type="entry name" value="Leu-rich_rpt_typical-subtyp"/>
</dbReference>
<dbReference type="InterPro" id="IPR045344">
    <property type="entry name" value="C-JID"/>
</dbReference>
<dbReference type="Proteomes" id="UP000323000">
    <property type="component" value="Chromosome 4"/>
</dbReference>
<name>A0A5C7I6R2_9ROSI</name>
<reference evidence="7" key="1">
    <citation type="journal article" date="2019" name="Gigascience">
        <title>De novo genome assembly of the endangered Acer yangbiense, a plant species with extremely small populations endemic to Yunnan Province, China.</title>
        <authorList>
            <person name="Yang J."/>
            <person name="Wariss H.M."/>
            <person name="Tao L."/>
            <person name="Zhang R."/>
            <person name="Yun Q."/>
            <person name="Hollingsworth P."/>
            <person name="Dao Z."/>
            <person name="Luo G."/>
            <person name="Guo H."/>
            <person name="Ma Y."/>
            <person name="Sun W."/>
        </authorList>
    </citation>
    <scope>NUCLEOTIDE SEQUENCE [LARGE SCALE GENOMIC DNA]</scope>
    <source>
        <strain evidence="7">cv. Malutang</strain>
    </source>
</reference>
<keyword evidence="1" id="KW-0433">Leucine-rich repeat</keyword>
<keyword evidence="2" id="KW-0677">Repeat</keyword>
<dbReference type="InterPro" id="IPR036236">
    <property type="entry name" value="Znf_C2H2_sf"/>
</dbReference>
<keyword evidence="7" id="KW-1185">Reference proteome</keyword>
<evidence type="ECO:0000256" key="4">
    <source>
        <dbReference type="SAM" id="MobiDB-lite"/>
    </source>
</evidence>